<dbReference type="PANTHER" id="PTHR21700:SF24">
    <property type="entry name" value="TRANSTHYRETIN-LIKE FAMILY PROTEIN"/>
    <property type="match status" value="1"/>
</dbReference>
<dbReference type="eggNOG" id="ENOG502SQN1">
    <property type="taxonomic scope" value="Eukaryota"/>
</dbReference>
<name>A0A1I7SFY1_BURXY</name>
<keyword evidence="4 5" id="KW-0732">Signal</keyword>
<dbReference type="Proteomes" id="UP000582659">
    <property type="component" value="Unassembled WGS sequence"/>
</dbReference>
<dbReference type="GO" id="GO:0005576">
    <property type="term" value="C:extracellular region"/>
    <property type="evidence" value="ECO:0007669"/>
    <property type="project" value="UniProtKB-SubCell"/>
</dbReference>
<sequence length="137" mass="15067">MQAICVFGLLFLAAVYGISVRPDQKIAVKGRLKCDGKPAEGIKVKLYDHDTFTLDDLIGETKTGKDGAFEISGDAHEITNITPKINVYHKCDKVIPICDIKFSIEVPKKYIEKGEAFDAGELNLEGKFEGQSTDCLN</sequence>
<comment type="subcellular location">
    <subcellularLocation>
        <location evidence="1">Secreted</location>
    </subcellularLocation>
</comment>
<dbReference type="GO" id="GO:0009986">
    <property type="term" value="C:cell surface"/>
    <property type="evidence" value="ECO:0007669"/>
    <property type="project" value="InterPro"/>
</dbReference>
<organism evidence="8 10">
    <name type="scientific">Bursaphelenchus xylophilus</name>
    <name type="common">Pinewood nematode worm</name>
    <name type="synonym">Aphelenchoides xylophilus</name>
    <dbReference type="NCBI Taxonomy" id="6326"/>
    <lineage>
        <taxon>Eukaryota</taxon>
        <taxon>Metazoa</taxon>
        <taxon>Ecdysozoa</taxon>
        <taxon>Nematoda</taxon>
        <taxon>Chromadorea</taxon>
        <taxon>Rhabditida</taxon>
        <taxon>Tylenchina</taxon>
        <taxon>Tylenchomorpha</taxon>
        <taxon>Aphelenchoidea</taxon>
        <taxon>Aphelenchoididae</taxon>
        <taxon>Bursaphelenchus</taxon>
    </lineage>
</organism>
<evidence type="ECO:0000256" key="1">
    <source>
        <dbReference type="ARBA" id="ARBA00004613"/>
    </source>
</evidence>
<feature type="chain" id="PRO_5036308787" evidence="5">
    <location>
        <begin position="18"/>
        <end position="137"/>
    </location>
</feature>
<reference evidence="7" key="2">
    <citation type="submission" date="2020-08" db="EMBL/GenBank/DDBJ databases">
        <authorList>
            <person name="Kikuchi T."/>
        </authorList>
    </citation>
    <scope>NUCLEOTIDE SEQUENCE</scope>
    <source>
        <strain evidence="6">Ka4C1</strain>
    </source>
</reference>
<dbReference type="WBParaSite" id="BXY_1194500.1">
    <property type="protein sequence ID" value="BXY_1194500.1"/>
    <property type="gene ID" value="BXY_1194500"/>
</dbReference>
<dbReference type="Proteomes" id="UP000095284">
    <property type="component" value="Unplaced"/>
</dbReference>
<dbReference type="InterPro" id="IPR038479">
    <property type="entry name" value="Transthyretin-like_sf"/>
</dbReference>
<dbReference type="EMBL" id="CAJFCV020000006">
    <property type="protein sequence ID" value="CAG9128511.1"/>
    <property type="molecule type" value="Genomic_DNA"/>
</dbReference>
<feature type="signal peptide" evidence="5">
    <location>
        <begin position="1"/>
        <end position="17"/>
    </location>
</feature>
<proteinExistence type="inferred from homology"/>
<dbReference type="AlphaFoldDB" id="A0A1I7SFY1"/>
<dbReference type="InterPro" id="IPR001534">
    <property type="entry name" value="Transthyretin-like"/>
</dbReference>
<evidence type="ECO:0000313" key="9">
    <source>
        <dbReference type="Proteomes" id="UP000659654"/>
    </source>
</evidence>
<evidence type="ECO:0000313" key="6">
    <source>
        <dbReference type="EMBL" id="CAD5233439.1"/>
    </source>
</evidence>
<dbReference type="EMBL" id="CAJFDI010000006">
    <property type="protein sequence ID" value="CAD5233439.1"/>
    <property type="molecule type" value="Genomic_DNA"/>
</dbReference>
<comment type="similarity">
    <text evidence="2">Belongs to the nematode transthyretin-like family.</text>
</comment>
<evidence type="ECO:0000256" key="5">
    <source>
        <dbReference type="SAM" id="SignalP"/>
    </source>
</evidence>
<dbReference type="Gene3D" id="2.60.40.3330">
    <property type="match status" value="1"/>
</dbReference>
<accession>A0A1I7SFY1</accession>
<keyword evidence="3" id="KW-0964">Secreted</keyword>
<evidence type="ECO:0000313" key="8">
    <source>
        <dbReference type="Proteomes" id="UP000095284"/>
    </source>
</evidence>
<evidence type="ECO:0000313" key="7">
    <source>
        <dbReference type="EMBL" id="CAG9128511.1"/>
    </source>
</evidence>
<protein>
    <submittedName>
        <fullName evidence="6">(pine wood nematode) hypothetical protein</fullName>
    </submittedName>
</protein>
<evidence type="ECO:0000256" key="2">
    <source>
        <dbReference type="ARBA" id="ARBA00010112"/>
    </source>
</evidence>
<gene>
    <name evidence="6" type="ORF">BXYJ_LOCUS13530</name>
</gene>
<dbReference type="OrthoDB" id="73919at2759"/>
<dbReference type="SMR" id="A0A1I7SFY1"/>
<evidence type="ECO:0000313" key="10">
    <source>
        <dbReference type="WBParaSite" id="BXY_1194500.1"/>
    </source>
</evidence>
<evidence type="ECO:0000256" key="4">
    <source>
        <dbReference type="ARBA" id="ARBA00022729"/>
    </source>
</evidence>
<dbReference type="PANTHER" id="PTHR21700">
    <property type="entry name" value="TRANSTHYRETIN-LIKE FAMILY PROTEIN-RELATED"/>
    <property type="match status" value="1"/>
</dbReference>
<dbReference type="Pfam" id="PF01060">
    <property type="entry name" value="TTR-52"/>
    <property type="match status" value="1"/>
</dbReference>
<keyword evidence="9" id="KW-1185">Reference proteome</keyword>
<dbReference type="Proteomes" id="UP000659654">
    <property type="component" value="Unassembled WGS sequence"/>
</dbReference>
<evidence type="ECO:0000256" key="3">
    <source>
        <dbReference type="ARBA" id="ARBA00022525"/>
    </source>
</evidence>
<reference evidence="10" key="1">
    <citation type="submission" date="2016-11" db="UniProtKB">
        <authorList>
            <consortium name="WormBaseParasite"/>
        </authorList>
    </citation>
    <scope>IDENTIFICATION</scope>
</reference>